<evidence type="ECO:0000259" key="3">
    <source>
        <dbReference type="PROSITE" id="PS51186"/>
    </source>
</evidence>
<dbReference type="CDD" id="cd04301">
    <property type="entry name" value="NAT_SF"/>
    <property type="match status" value="1"/>
</dbReference>
<reference evidence="4 5" key="1">
    <citation type="submission" date="2016-10" db="EMBL/GenBank/DDBJ databases">
        <title>Comparative genomics between deep and shallow subseafloor isolates.</title>
        <authorList>
            <person name="Ishii S."/>
            <person name="Miller J.R."/>
            <person name="Sutton G."/>
            <person name="Suzuki S."/>
            <person name="Methe B."/>
            <person name="Inagaki F."/>
            <person name="Imachi H."/>
        </authorList>
    </citation>
    <scope>NUCLEOTIDE SEQUENCE [LARGE SCALE GENOMIC DNA]</scope>
    <source>
        <strain evidence="4 5">A8p</strain>
    </source>
</reference>
<dbReference type="GO" id="GO:0016747">
    <property type="term" value="F:acyltransferase activity, transferring groups other than amino-acyl groups"/>
    <property type="evidence" value="ECO:0007669"/>
    <property type="project" value="InterPro"/>
</dbReference>
<dbReference type="EMBL" id="CP017768">
    <property type="protein sequence ID" value="AUB60728.1"/>
    <property type="molecule type" value="Genomic_DNA"/>
</dbReference>
<dbReference type="Proteomes" id="UP000232631">
    <property type="component" value="Chromosome"/>
</dbReference>
<evidence type="ECO:0000256" key="1">
    <source>
        <dbReference type="ARBA" id="ARBA00022679"/>
    </source>
</evidence>
<sequence>MSIVKFIETNQLNLDLIQPLWEKLNEHHRRQKSDFKDHYANFTFQERNKVLLNKARDGDMLICLAEDEDSGILVGYAVTTISSENVGEIDSIYVEGEYRLQGIGNELMKRSLGWMDKKGVNSRKVVVATSNQEAISFYERYGFRRRSINLEKPLDHLKW</sequence>
<dbReference type="PANTHER" id="PTHR43420:SF12">
    <property type="entry name" value="N-ACETYLTRANSFERASE DOMAIN-CONTAINING PROTEIN"/>
    <property type="match status" value="1"/>
</dbReference>
<accession>A0A2H4VRJ8</accession>
<dbReference type="GeneID" id="35126547"/>
<protein>
    <submittedName>
        <fullName evidence="4">GNAT family N-acetyltransferase</fullName>
    </submittedName>
</protein>
<keyword evidence="2" id="KW-0012">Acyltransferase</keyword>
<dbReference type="SUPFAM" id="SSF55729">
    <property type="entry name" value="Acyl-CoA N-acyltransferases (Nat)"/>
    <property type="match status" value="1"/>
</dbReference>
<gene>
    <name evidence="4" type="ORF">BK009_08605</name>
</gene>
<dbReference type="AlphaFoldDB" id="A0A2H4VRJ8"/>
<dbReference type="Gene3D" id="3.40.630.30">
    <property type="match status" value="1"/>
</dbReference>
<keyword evidence="1 4" id="KW-0808">Transferase</keyword>
<keyword evidence="5" id="KW-1185">Reference proteome</keyword>
<dbReference type="InterPro" id="IPR050680">
    <property type="entry name" value="YpeA/RimI_acetyltransf"/>
</dbReference>
<evidence type="ECO:0000313" key="5">
    <source>
        <dbReference type="Proteomes" id="UP000232631"/>
    </source>
</evidence>
<dbReference type="Pfam" id="PF00583">
    <property type="entry name" value="Acetyltransf_1"/>
    <property type="match status" value="1"/>
</dbReference>
<organism evidence="4 5">
    <name type="scientific">Methanobacterium subterraneum</name>
    <dbReference type="NCBI Taxonomy" id="59277"/>
    <lineage>
        <taxon>Archaea</taxon>
        <taxon>Methanobacteriati</taxon>
        <taxon>Methanobacteriota</taxon>
        <taxon>Methanomada group</taxon>
        <taxon>Methanobacteria</taxon>
        <taxon>Methanobacteriales</taxon>
        <taxon>Methanobacteriaceae</taxon>
        <taxon>Methanobacterium</taxon>
    </lineage>
</organism>
<dbReference type="InterPro" id="IPR000182">
    <property type="entry name" value="GNAT_dom"/>
</dbReference>
<dbReference type="InterPro" id="IPR016181">
    <property type="entry name" value="Acyl_CoA_acyltransferase"/>
</dbReference>
<evidence type="ECO:0000256" key="2">
    <source>
        <dbReference type="ARBA" id="ARBA00023315"/>
    </source>
</evidence>
<dbReference type="RefSeq" id="WP_100909394.1">
    <property type="nucleotide sequence ID" value="NZ_CP017768.1"/>
</dbReference>
<dbReference type="PROSITE" id="PS51186">
    <property type="entry name" value="GNAT"/>
    <property type="match status" value="1"/>
</dbReference>
<name>A0A2H4VRJ8_9EURY</name>
<feature type="domain" description="N-acetyltransferase" evidence="3">
    <location>
        <begin position="7"/>
        <end position="159"/>
    </location>
</feature>
<evidence type="ECO:0000313" key="4">
    <source>
        <dbReference type="EMBL" id="AUB60728.1"/>
    </source>
</evidence>
<dbReference type="KEGG" id="msub:BK009_08605"/>
<proteinExistence type="predicted"/>
<dbReference type="PANTHER" id="PTHR43420">
    <property type="entry name" value="ACETYLTRANSFERASE"/>
    <property type="match status" value="1"/>
</dbReference>